<sequence length="188" mass="21174">MRVFPVAIGYRHHMINLARGPVEQNYVLVVDAKFALQLGRKLVKFTSSVSWGADRMVSTVTCSRWMLDFVDTMTFHRGGARALDPDRLYRPDSMALYCDMFVAMVHHVKRIPLSALSKCSIHRSSESWILGPLMSIEVGAIDARRQAFSKSLMSKLFHKLFIAQVVLTAAARPWEVPFKGFSEGGLGR</sequence>
<dbReference type="AlphaFoldDB" id="A0A0C3KIU5"/>
<protein>
    <submittedName>
        <fullName evidence="1">Uncharacterized protein</fullName>
    </submittedName>
</protein>
<dbReference type="InParanoid" id="A0A0C3KIU5"/>
<proteinExistence type="predicted"/>
<name>A0A0C3KIU5_PISTI</name>
<keyword evidence="2" id="KW-1185">Reference proteome</keyword>
<dbReference type="EMBL" id="KN831954">
    <property type="protein sequence ID" value="KIO09512.1"/>
    <property type="molecule type" value="Genomic_DNA"/>
</dbReference>
<organism evidence="1 2">
    <name type="scientific">Pisolithus tinctorius Marx 270</name>
    <dbReference type="NCBI Taxonomy" id="870435"/>
    <lineage>
        <taxon>Eukaryota</taxon>
        <taxon>Fungi</taxon>
        <taxon>Dikarya</taxon>
        <taxon>Basidiomycota</taxon>
        <taxon>Agaricomycotina</taxon>
        <taxon>Agaricomycetes</taxon>
        <taxon>Agaricomycetidae</taxon>
        <taxon>Boletales</taxon>
        <taxon>Sclerodermatineae</taxon>
        <taxon>Pisolithaceae</taxon>
        <taxon>Pisolithus</taxon>
    </lineage>
</organism>
<evidence type="ECO:0000313" key="2">
    <source>
        <dbReference type="Proteomes" id="UP000054217"/>
    </source>
</evidence>
<dbReference type="Proteomes" id="UP000054217">
    <property type="component" value="Unassembled WGS sequence"/>
</dbReference>
<accession>A0A0C3KIU5</accession>
<evidence type="ECO:0000313" key="1">
    <source>
        <dbReference type="EMBL" id="KIO09512.1"/>
    </source>
</evidence>
<gene>
    <name evidence="1" type="ORF">M404DRAFT_270711</name>
</gene>
<reference evidence="2" key="2">
    <citation type="submission" date="2015-01" db="EMBL/GenBank/DDBJ databases">
        <title>Evolutionary Origins and Diversification of the Mycorrhizal Mutualists.</title>
        <authorList>
            <consortium name="DOE Joint Genome Institute"/>
            <consortium name="Mycorrhizal Genomics Consortium"/>
            <person name="Kohler A."/>
            <person name="Kuo A."/>
            <person name="Nagy L.G."/>
            <person name="Floudas D."/>
            <person name="Copeland A."/>
            <person name="Barry K.W."/>
            <person name="Cichocki N."/>
            <person name="Veneault-Fourrey C."/>
            <person name="LaButti K."/>
            <person name="Lindquist E.A."/>
            <person name="Lipzen A."/>
            <person name="Lundell T."/>
            <person name="Morin E."/>
            <person name="Murat C."/>
            <person name="Riley R."/>
            <person name="Ohm R."/>
            <person name="Sun H."/>
            <person name="Tunlid A."/>
            <person name="Henrissat B."/>
            <person name="Grigoriev I.V."/>
            <person name="Hibbett D.S."/>
            <person name="Martin F."/>
        </authorList>
    </citation>
    <scope>NUCLEOTIDE SEQUENCE [LARGE SCALE GENOMIC DNA]</scope>
    <source>
        <strain evidence="2">Marx 270</strain>
    </source>
</reference>
<reference evidence="1 2" key="1">
    <citation type="submission" date="2014-04" db="EMBL/GenBank/DDBJ databases">
        <authorList>
            <consortium name="DOE Joint Genome Institute"/>
            <person name="Kuo A."/>
            <person name="Kohler A."/>
            <person name="Costa M.D."/>
            <person name="Nagy L.G."/>
            <person name="Floudas D."/>
            <person name="Copeland A."/>
            <person name="Barry K.W."/>
            <person name="Cichocki N."/>
            <person name="Veneault-Fourrey C."/>
            <person name="LaButti K."/>
            <person name="Lindquist E.A."/>
            <person name="Lipzen A."/>
            <person name="Lundell T."/>
            <person name="Morin E."/>
            <person name="Murat C."/>
            <person name="Sun H."/>
            <person name="Tunlid A."/>
            <person name="Henrissat B."/>
            <person name="Grigoriev I.V."/>
            <person name="Hibbett D.S."/>
            <person name="Martin F."/>
            <person name="Nordberg H.P."/>
            <person name="Cantor M.N."/>
            <person name="Hua S.X."/>
        </authorList>
    </citation>
    <scope>NUCLEOTIDE SEQUENCE [LARGE SCALE GENOMIC DNA]</scope>
    <source>
        <strain evidence="1 2">Marx 270</strain>
    </source>
</reference>
<dbReference type="HOGENOM" id="CLU_1441583_0_0_1"/>